<dbReference type="KEGG" id="pfla:Pflav_001970"/>
<accession>A0A6F8XJ07</accession>
<evidence type="ECO:0000313" key="3">
    <source>
        <dbReference type="EMBL" id="BCB73787.1"/>
    </source>
</evidence>
<dbReference type="RefSeq" id="WP_173032938.1">
    <property type="nucleotide sequence ID" value="NZ_AP022870.1"/>
</dbReference>
<feature type="compositionally biased region" description="Low complexity" evidence="1">
    <location>
        <begin position="18"/>
        <end position="27"/>
    </location>
</feature>
<dbReference type="AlphaFoldDB" id="A0A6F8XJ07"/>
<keyword evidence="4" id="KW-1185">Reference proteome</keyword>
<feature type="transmembrane region" description="Helical" evidence="2">
    <location>
        <begin position="55"/>
        <end position="75"/>
    </location>
</feature>
<keyword evidence="2" id="KW-0812">Transmembrane</keyword>
<sequence>MFNNKAEPITPPTPTAEPSPTSTAQPSIEPVTSGAAPPQSPVAQASDDGSSSSPVVWVVAVAVALALVALVGLLWRRRRSGM</sequence>
<feature type="compositionally biased region" description="Low complexity" evidence="1">
    <location>
        <begin position="35"/>
        <end position="46"/>
    </location>
</feature>
<feature type="region of interest" description="Disordered" evidence="1">
    <location>
        <begin position="1"/>
        <end position="51"/>
    </location>
</feature>
<name>A0A6F8XJ07_9ACTN</name>
<dbReference type="EMBL" id="AP022870">
    <property type="protein sequence ID" value="BCB73787.1"/>
    <property type="molecule type" value="Genomic_DNA"/>
</dbReference>
<evidence type="ECO:0000256" key="2">
    <source>
        <dbReference type="SAM" id="Phobius"/>
    </source>
</evidence>
<gene>
    <name evidence="3" type="ORF">Pflav_001970</name>
</gene>
<evidence type="ECO:0000313" key="4">
    <source>
        <dbReference type="Proteomes" id="UP000502508"/>
    </source>
</evidence>
<keyword evidence="2" id="KW-0472">Membrane</keyword>
<proteinExistence type="predicted"/>
<keyword evidence="2" id="KW-1133">Transmembrane helix</keyword>
<dbReference type="Proteomes" id="UP000502508">
    <property type="component" value="Chromosome"/>
</dbReference>
<reference evidence="3 4" key="1">
    <citation type="submission" date="2020-03" db="EMBL/GenBank/DDBJ databases">
        <title>Whole genome shotgun sequence of Phytohabitans flavus NBRC 107702.</title>
        <authorList>
            <person name="Komaki H."/>
            <person name="Tamura T."/>
        </authorList>
    </citation>
    <scope>NUCLEOTIDE SEQUENCE [LARGE SCALE GENOMIC DNA]</scope>
    <source>
        <strain evidence="3 4">NBRC 107702</strain>
    </source>
</reference>
<reference evidence="3 4" key="2">
    <citation type="submission" date="2020-03" db="EMBL/GenBank/DDBJ databases">
        <authorList>
            <person name="Ichikawa N."/>
            <person name="Kimura A."/>
            <person name="Kitahashi Y."/>
            <person name="Uohara A."/>
        </authorList>
    </citation>
    <scope>NUCLEOTIDE SEQUENCE [LARGE SCALE GENOMIC DNA]</scope>
    <source>
        <strain evidence="3 4">NBRC 107702</strain>
    </source>
</reference>
<organism evidence="3 4">
    <name type="scientific">Phytohabitans flavus</name>
    <dbReference type="NCBI Taxonomy" id="1076124"/>
    <lineage>
        <taxon>Bacteria</taxon>
        <taxon>Bacillati</taxon>
        <taxon>Actinomycetota</taxon>
        <taxon>Actinomycetes</taxon>
        <taxon>Micromonosporales</taxon>
        <taxon>Micromonosporaceae</taxon>
    </lineage>
</organism>
<protein>
    <submittedName>
        <fullName evidence="3">Uncharacterized protein</fullName>
    </submittedName>
</protein>
<evidence type="ECO:0000256" key="1">
    <source>
        <dbReference type="SAM" id="MobiDB-lite"/>
    </source>
</evidence>